<evidence type="ECO:0000256" key="3">
    <source>
        <dbReference type="ARBA" id="ARBA00022756"/>
    </source>
</evidence>
<reference evidence="8" key="1">
    <citation type="submission" date="2016-10" db="EMBL/GenBank/DDBJ databases">
        <authorList>
            <person name="Varghese N."/>
            <person name="Submissions S."/>
        </authorList>
    </citation>
    <scope>NUCLEOTIDE SEQUENCE [LARGE SCALE GENOMIC DNA]</scope>
    <source>
        <strain evidence="8">DSM 6150</strain>
    </source>
</reference>
<comment type="function">
    <text evidence="5">The physiological role of BioH is to remove the methyl group introduced by BioC when the pimeloyl moiety is complete. It allows to synthesize pimeloyl-ACP via the fatty acid synthetic pathway through the hydrolysis of the ester bonds of pimeloyl-ACP esters.</text>
</comment>
<dbReference type="InterPro" id="IPR010076">
    <property type="entry name" value="BioH"/>
</dbReference>
<evidence type="ECO:0000313" key="8">
    <source>
        <dbReference type="Proteomes" id="UP000242869"/>
    </source>
</evidence>
<keyword evidence="4 5" id="KW-0378">Hydrolase</keyword>
<dbReference type="InterPro" id="IPR050228">
    <property type="entry name" value="Carboxylesterase_BioH"/>
</dbReference>
<dbReference type="SUPFAM" id="SSF53474">
    <property type="entry name" value="alpha/beta-Hydrolases"/>
    <property type="match status" value="1"/>
</dbReference>
<comment type="catalytic activity">
    <reaction evidence="5">
        <text>6-carboxyhexanoyl-[ACP] methyl ester + H2O = 6-carboxyhexanoyl-[ACP] + methanol + H(+)</text>
        <dbReference type="Rhea" id="RHEA:42700"/>
        <dbReference type="Rhea" id="RHEA-COMP:9955"/>
        <dbReference type="Rhea" id="RHEA-COMP:10186"/>
        <dbReference type="ChEBI" id="CHEBI:15377"/>
        <dbReference type="ChEBI" id="CHEBI:15378"/>
        <dbReference type="ChEBI" id="CHEBI:17790"/>
        <dbReference type="ChEBI" id="CHEBI:78846"/>
        <dbReference type="ChEBI" id="CHEBI:82735"/>
        <dbReference type="EC" id="3.1.1.85"/>
    </reaction>
</comment>
<feature type="domain" description="AB hydrolase-1" evidence="6">
    <location>
        <begin position="14"/>
        <end position="246"/>
    </location>
</feature>
<dbReference type="Gene3D" id="3.40.50.1820">
    <property type="entry name" value="alpha/beta hydrolase"/>
    <property type="match status" value="1"/>
</dbReference>
<dbReference type="STRING" id="83765.SAMN05660284_01546"/>
<keyword evidence="2 5" id="KW-0963">Cytoplasm</keyword>
<evidence type="ECO:0000259" key="6">
    <source>
        <dbReference type="Pfam" id="PF12697"/>
    </source>
</evidence>
<feature type="active site" description="Nucleophile" evidence="5">
    <location>
        <position position="80"/>
    </location>
</feature>
<keyword evidence="1 5" id="KW-0719">Serine esterase</keyword>
<feature type="binding site" evidence="5">
    <location>
        <position position="234"/>
    </location>
    <ligand>
        <name>substrate</name>
    </ligand>
</feature>
<dbReference type="GO" id="GO:0009102">
    <property type="term" value="P:biotin biosynthetic process"/>
    <property type="evidence" value="ECO:0007669"/>
    <property type="project" value="UniProtKB-UniRule"/>
</dbReference>
<dbReference type="GO" id="GO:0090499">
    <property type="term" value="F:pimelyl-[acyl-carrier protein] methyl ester esterase activity"/>
    <property type="evidence" value="ECO:0007669"/>
    <property type="project" value="UniProtKB-EC"/>
</dbReference>
<dbReference type="AlphaFoldDB" id="A0A1I4Z654"/>
<dbReference type="InterPro" id="IPR000073">
    <property type="entry name" value="AB_hydrolase_1"/>
</dbReference>
<feature type="binding site" evidence="5">
    <location>
        <begin position="80"/>
        <end position="81"/>
    </location>
    <ligand>
        <name>substrate</name>
    </ligand>
</feature>
<organism evidence="7 8">
    <name type="scientific">Formivibrio citricus</name>
    <dbReference type="NCBI Taxonomy" id="83765"/>
    <lineage>
        <taxon>Bacteria</taxon>
        <taxon>Pseudomonadati</taxon>
        <taxon>Pseudomonadota</taxon>
        <taxon>Betaproteobacteria</taxon>
        <taxon>Neisseriales</taxon>
        <taxon>Chitinibacteraceae</taxon>
        <taxon>Formivibrio</taxon>
    </lineage>
</organism>
<feature type="active site" evidence="5">
    <location>
        <position position="234"/>
    </location>
</feature>
<dbReference type="Pfam" id="PF12697">
    <property type="entry name" value="Abhydrolase_6"/>
    <property type="match status" value="1"/>
</dbReference>
<dbReference type="InterPro" id="IPR029058">
    <property type="entry name" value="AB_hydrolase_fold"/>
</dbReference>
<dbReference type="HAMAP" id="MF_01260">
    <property type="entry name" value="Carboxylester"/>
    <property type="match status" value="1"/>
</dbReference>
<dbReference type="Proteomes" id="UP000242869">
    <property type="component" value="Unassembled WGS sequence"/>
</dbReference>
<dbReference type="RefSeq" id="WP_091193915.1">
    <property type="nucleotide sequence ID" value="NZ_FOVE01000009.1"/>
</dbReference>
<gene>
    <name evidence="5" type="primary">bioH</name>
    <name evidence="7" type="ORF">SAMN05660284_01546</name>
</gene>
<evidence type="ECO:0000256" key="4">
    <source>
        <dbReference type="ARBA" id="ARBA00022801"/>
    </source>
</evidence>
<dbReference type="EC" id="3.1.1.85" evidence="5"/>
<dbReference type="EMBL" id="FOVE01000009">
    <property type="protein sequence ID" value="SFN45745.1"/>
    <property type="molecule type" value="Genomic_DNA"/>
</dbReference>
<name>A0A1I4Z654_9NEIS</name>
<comment type="subcellular location">
    <subcellularLocation>
        <location evidence="5">Cytoplasm</location>
    </subcellularLocation>
</comment>
<sequence length="255" mass="27879">MNLHVETFGRGPDVVLLHGWGMNGAVWKQTVERLAGEYCLHVVDLPGHGRSPAIEPASLEKWAEALDRAFPLPVHVLGWSLGGELAMQWALSAPQKIRSLSLIASTPCFARRDDWPCAMAADTLAQFSVQLLQDWRGTLKRFIGLQAMGDAAARAVARELTQDLFGHGEPQLAALEKGLEILRDADLRSRVNEIACPTLLQFGDKDMLSPIKAGEWLAATLPHSRLVVHAGAAHAPFLSHPDAFVSAQREFWAGM</sequence>
<proteinExistence type="inferred from homology"/>
<feature type="binding site" evidence="5">
    <location>
        <begin position="142"/>
        <end position="146"/>
    </location>
    <ligand>
        <name>substrate</name>
    </ligand>
</feature>
<comment type="pathway">
    <text evidence="5">Cofactor biosynthesis; biotin biosynthesis.</text>
</comment>
<evidence type="ECO:0000256" key="1">
    <source>
        <dbReference type="ARBA" id="ARBA00022487"/>
    </source>
</evidence>
<feature type="active site" evidence="5">
    <location>
        <position position="206"/>
    </location>
</feature>
<keyword evidence="3 5" id="KW-0093">Biotin biosynthesis</keyword>
<evidence type="ECO:0000313" key="7">
    <source>
        <dbReference type="EMBL" id="SFN45745.1"/>
    </source>
</evidence>
<evidence type="ECO:0000256" key="5">
    <source>
        <dbReference type="HAMAP-Rule" id="MF_01260"/>
    </source>
</evidence>
<comment type="subunit">
    <text evidence="5">Monomer.</text>
</comment>
<dbReference type="GO" id="GO:0005737">
    <property type="term" value="C:cytoplasm"/>
    <property type="evidence" value="ECO:0007669"/>
    <property type="project" value="UniProtKB-SubCell"/>
</dbReference>
<dbReference type="PANTHER" id="PTHR43194:SF5">
    <property type="entry name" value="PIMELOYL-[ACYL-CARRIER PROTEIN] METHYL ESTER ESTERASE"/>
    <property type="match status" value="1"/>
</dbReference>
<protein>
    <recommendedName>
        <fullName evidence="5">Pimeloyl-[acyl-carrier protein] methyl ester esterase</fullName>
        <ecNumber evidence="5">3.1.1.85</ecNumber>
    </recommendedName>
    <alternativeName>
        <fullName evidence="5">Biotin synthesis protein BioH</fullName>
    </alternativeName>
    <alternativeName>
        <fullName evidence="5">Carboxylesterase BioH</fullName>
    </alternativeName>
</protein>
<dbReference type="PANTHER" id="PTHR43194">
    <property type="entry name" value="HYDROLASE ALPHA/BETA FOLD FAMILY"/>
    <property type="match status" value="1"/>
</dbReference>
<dbReference type="OrthoDB" id="9798888at2"/>
<keyword evidence="8" id="KW-1185">Reference proteome</keyword>
<evidence type="ECO:0000256" key="2">
    <source>
        <dbReference type="ARBA" id="ARBA00022490"/>
    </source>
</evidence>
<comment type="similarity">
    <text evidence="5">Belongs to the AB hydrolase superfamily. Carboxylesterase BioH family.</text>
</comment>
<feature type="binding site" evidence="5">
    <location>
        <position position="20"/>
    </location>
    <ligand>
        <name>substrate</name>
    </ligand>
</feature>
<dbReference type="NCBIfam" id="TIGR01738">
    <property type="entry name" value="bioH"/>
    <property type="match status" value="1"/>
</dbReference>
<accession>A0A1I4Z654</accession>
<dbReference type="UniPathway" id="UPA00078"/>